<dbReference type="PANTHER" id="PTHR30619">
    <property type="entry name" value="DNA INTERNALIZATION/COMPETENCE PROTEIN COMEC/REC2"/>
    <property type="match status" value="1"/>
</dbReference>
<feature type="transmembrane region" description="Helical" evidence="6">
    <location>
        <begin position="6"/>
        <end position="25"/>
    </location>
</feature>
<feature type="transmembrane region" description="Helical" evidence="6">
    <location>
        <begin position="323"/>
        <end position="341"/>
    </location>
</feature>
<evidence type="ECO:0000256" key="1">
    <source>
        <dbReference type="ARBA" id="ARBA00004651"/>
    </source>
</evidence>
<comment type="subcellular location">
    <subcellularLocation>
        <location evidence="1">Cell membrane</location>
        <topology evidence="1">Multi-pass membrane protein</topology>
    </subcellularLocation>
</comment>
<evidence type="ECO:0000313" key="8">
    <source>
        <dbReference type="EMBL" id="SUZ65808.1"/>
    </source>
</evidence>
<feature type="transmembrane region" description="Helical" evidence="6">
    <location>
        <begin position="61"/>
        <end position="84"/>
    </location>
</feature>
<feature type="transmembrane region" description="Helical" evidence="6">
    <location>
        <begin position="348"/>
        <end position="364"/>
    </location>
</feature>
<feature type="transmembrane region" description="Helical" evidence="6">
    <location>
        <begin position="272"/>
        <end position="293"/>
    </location>
</feature>
<gene>
    <name evidence="8" type="ORF">METZ01_LOCUS18662</name>
</gene>
<evidence type="ECO:0000256" key="2">
    <source>
        <dbReference type="ARBA" id="ARBA00022475"/>
    </source>
</evidence>
<dbReference type="GO" id="GO:0005886">
    <property type="term" value="C:plasma membrane"/>
    <property type="evidence" value="ECO:0007669"/>
    <property type="project" value="UniProtKB-SubCell"/>
</dbReference>
<accession>A0A381PHE1</accession>
<feature type="transmembrane region" description="Helical" evidence="6">
    <location>
        <begin position="376"/>
        <end position="398"/>
    </location>
</feature>
<dbReference type="InterPro" id="IPR004477">
    <property type="entry name" value="ComEC_N"/>
</dbReference>
<feature type="transmembrane region" description="Helical" evidence="6">
    <location>
        <begin position="410"/>
        <end position="437"/>
    </location>
</feature>
<evidence type="ECO:0000256" key="5">
    <source>
        <dbReference type="ARBA" id="ARBA00023136"/>
    </source>
</evidence>
<feature type="domain" description="ComEC/Rec2-related protein" evidence="7">
    <location>
        <begin position="216"/>
        <end position="498"/>
    </location>
</feature>
<keyword evidence="3 6" id="KW-0812">Transmembrane</keyword>
<name>A0A381PHE1_9ZZZZ</name>
<dbReference type="PANTHER" id="PTHR30619:SF1">
    <property type="entry name" value="RECOMBINATION PROTEIN 2"/>
    <property type="match status" value="1"/>
</dbReference>
<feature type="transmembrane region" description="Helical" evidence="6">
    <location>
        <begin position="484"/>
        <end position="503"/>
    </location>
</feature>
<dbReference type="InterPro" id="IPR052159">
    <property type="entry name" value="Competence_DNA_uptake"/>
</dbReference>
<sequence length="511" mass="58739">MLFKWYKIGLLEFASLLAVLIWISFRYQHTLNQLHPEWILMAVALGVFWCLRYNLYLPLFLLLLIAAILLHQWLVVLPSSVNWLKQEISAESTIMLNGRIQQRILKEDTVRLQLSSVELSKGDKKLRLPEAILHFPKKRRRIFNFYHGRQLQVIGQLSEVSIDKYRLNLGFTDFRYRNAIYPQTEFFRKRDSWVRQLTDRAEFHLSSKALALYLPLTLAKRSFGSRSTAKVFQETGMAHLLAISGLHIGLIYGIILGLVRGIGRLSIRFLEHPHFCAFSQLISLSGIWFYLLLIGMPTPAFRAVFMLSLLVAGRLLGQAHQPLYALFATAFFFIFLNPAVIYEVSFQLSFLAVLFILWFLPLYPHPGENDVLWKRLVKYGLISVGITSAVMLGTWPVVASIFGRLSLETFWLNLIMVLLLGMLVLPSCLLSLLVSALSLGNPPFGLLENSIFSLTEQVVQGWFNVLKFLHHWGDWASFPLTLDWGTPQFILYYTIILGLGKLLTDRFRKIS</sequence>
<keyword evidence="5 6" id="KW-0472">Membrane</keyword>
<reference evidence="8" key="1">
    <citation type="submission" date="2018-05" db="EMBL/GenBank/DDBJ databases">
        <authorList>
            <person name="Lanie J.A."/>
            <person name="Ng W.-L."/>
            <person name="Kazmierczak K.M."/>
            <person name="Andrzejewski T.M."/>
            <person name="Davidsen T.M."/>
            <person name="Wayne K.J."/>
            <person name="Tettelin H."/>
            <person name="Glass J.I."/>
            <person name="Rusch D."/>
            <person name="Podicherti R."/>
            <person name="Tsui H.-C.T."/>
            <person name="Winkler M.E."/>
        </authorList>
    </citation>
    <scope>NUCLEOTIDE SEQUENCE</scope>
</reference>
<dbReference type="EMBL" id="UINC01000968">
    <property type="protein sequence ID" value="SUZ65808.1"/>
    <property type="molecule type" value="Genomic_DNA"/>
</dbReference>
<organism evidence="8">
    <name type="scientific">marine metagenome</name>
    <dbReference type="NCBI Taxonomy" id="408172"/>
    <lineage>
        <taxon>unclassified sequences</taxon>
        <taxon>metagenomes</taxon>
        <taxon>ecological metagenomes</taxon>
    </lineage>
</organism>
<proteinExistence type="predicted"/>
<keyword evidence="4 6" id="KW-1133">Transmembrane helix</keyword>
<protein>
    <recommendedName>
        <fullName evidence="7">ComEC/Rec2-related protein domain-containing protein</fullName>
    </recommendedName>
</protein>
<keyword evidence="2" id="KW-1003">Cell membrane</keyword>
<dbReference type="NCBIfam" id="TIGR00360">
    <property type="entry name" value="ComEC_N-term"/>
    <property type="match status" value="1"/>
</dbReference>
<feature type="transmembrane region" description="Helical" evidence="6">
    <location>
        <begin position="37"/>
        <end position="55"/>
    </location>
</feature>
<evidence type="ECO:0000256" key="6">
    <source>
        <dbReference type="SAM" id="Phobius"/>
    </source>
</evidence>
<evidence type="ECO:0000256" key="3">
    <source>
        <dbReference type="ARBA" id="ARBA00022692"/>
    </source>
</evidence>
<feature type="transmembrane region" description="Helical" evidence="6">
    <location>
        <begin position="240"/>
        <end position="260"/>
    </location>
</feature>
<evidence type="ECO:0000259" key="7">
    <source>
        <dbReference type="Pfam" id="PF03772"/>
    </source>
</evidence>
<evidence type="ECO:0000256" key="4">
    <source>
        <dbReference type="ARBA" id="ARBA00022989"/>
    </source>
</evidence>
<dbReference type="AlphaFoldDB" id="A0A381PHE1"/>
<dbReference type="Pfam" id="PF03772">
    <property type="entry name" value="Competence"/>
    <property type="match status" value="1"/>
</dbReference>